<dbReference type="PANTHER" id="PTHR47991">
    <property type="entry name" value="OXOGLUTARATE/IRON-DEPENDENT DIOXYGENASE"/>
    <property type="match status" value="1"/>
</dbReference>
<evidence type="ECO:0000259" key="3">
    <source>
        <dbReference type="Pfam" id="PF03171"/>
    </source>
</evidence>
<feature type="domain" description="Isopenicillin N synthase-like Fe(2+) 2OG dioxygenase" evidence="3">
    <location>
        <begin position="3"/>
        <end position="57"/>
    </location>
</feature>
<proteinExistence type="predicted"/>
<evidence type="ECO:0000313" key="4">
    <source>
        <dbReference type="EMBL" id="KAG6400872.1"/>
    </source>
</evidence>
<protein>
    <recommendedName>
        <fullName evidence="3">Isopenicillin N synthase-like Fe(2+) 2OG dioxygenase domain-containing protein</fullName>
    </recommendedName>
</protein>
<name>A0A8X8ZD71_SALSN</name>
<dbReference type="InterPro" id="IPR050295">
    <property type="entry name" value="Plant_2OG-oxidoreductases"/>
</dbReference>
<dbReference type="Proteomes" id="UP000298416">
    <property type="component" value="Unassembled WGS sequence"/>
</dbReference>
<reference evidence="4" key="1">
    <citation type="submission" date="2018-01" db="EMBL/GenBank/DDBJ databases">
        <authorList>
            <person name="Mao J.F."/>
        </authorList>
    </citation>
    <scope>NUCLEOTIDE SEQUENCE</scope>
    <source>
        <strain evidence="4">Huo1</strain>
        <tissue evidence="4">Leaf</tissue>
    </source>
</reference>
<dbReference type="AlphaFoldDB" id="A0A8X8ZD71"/>
<dbReference type="Gene3D" id="2.60.120.330">
    <property type="entry name" value="B-lactam Antibiotic, Isopenicillin N Synthase, Chain"/>
    <property type="match status" value="1"/>
</dbReference>
<keyword evidence="5" id="KW-1185">Reference proteome</keyword>
<comment type="caution">
    <text evidence="4">The sequence shown here is derived from an EMBL/GenBank/DDBJ whole genome shotgun (WGS) entry which is preliminary data.</text>
</comment>
<dbReference type="SUPFAM" id="SSF51197">
    <property type="entry name" value="Clavaminate synthase-like"/>
    <property type="match status" value="1"/>
</dbReference>
<organism evidence="4">
    <name type="scientific">Salvia splendens</name>
    <name type="common">Scarlet sage</name>
    <dbReference type="NCBI Taxonomy" id="180675"/>
    <lineage>
        <taxon>Eukaryota</taxon>
        <taxon>Viridiplantae</taxon>
        <taxon>Streptophyta</taxon>
        <taxon>Embryophyta</taxon>
        <taxon>Tracheophyta</taxon>
        <taxon>Spermatophyta</taxon>
        <taxon>Magnoliopsida</taxon>
        <taxon>eudicotyledons</taxon>
        <taxon>Gunneridae</taxon>
        <taxon>Pentapetalae</taxon>
        <taxon>asterids</taxon>
        <taxon>lamiids</taxon>
        <taxon>Lamiales</taxon>
        <taxon>Lamiaceae</taxon>
        <taxon>Nepetoideae</taxon>
        <taxon>Mentheae</taxon>
        <taxon>Salviinae</taxon>
        <taxon>Salvia</taxon>
        <taxon>Salvia subgen. Calosphace</taxon>
        <taxon>core Calosphace</taxon>
    </lineage>
</organism>
<accession>A0A8X8ZD71</accession>
<keyword evidence="2" id="KW-0408">Iron</keyword>
<keyword evidence="1" id="KW-0479">Metal-binding</keyword>
<sequence length="111" mass="12880">MIRDNQWVDVTPVPGAHIANFSDLMQILSNDEFISVEHRVLSQLARLRISTATFSTPSIRAAGKPFGPIKELITKEKPTVYRDFMLEEYFQYYKTKGARVESAFDYYRINK</sequence>
<dbReference type="EMBL" id="PNBA02000014">
    <property type="protein sequence ID" value="KAG6400872.1"/>
    <property type="molecule type" value="Genomic_DNA"/>
</dbReference>
<dbReference type="InterPro" id="IPR027443">
    <property type="entry name" value="IPNS-like_sf"/>
</dbReference>
<dbReference type="GO" id="GO:0046872">
    <property type="term" value="F:metal ion binding"/>
    <property type="evidence" value="ECO:0007669"/>
    <property type="project" value="UniProtKB-KW"/>
</dbReference>
<gene>
    <name evidence="4" type="ORF">SASPL_137717</name>
</gene>
<dbReference type="InterPro" id="IPR044861">
    <property type="entry name" value="IPNS-like_FE2OG_OXY"/>
</dbReference>
<evidence type="ECO:0000256" key="1">
    <source>
        <dbReference type="ARBA" id="ARBA00022723"/>
    </source>
</evidence>
<dbReference type="Pfam" id="PF03171">
    <property type="entry name" value="2OG-FeII_Oxy"/>
    <property type="match status" value="1"/>
</dbReference>
<evidence type="ECO:0000313" key="5">
    <source>
        <dbReference type="Proteomes" id="UP000298416"/>
    </source>
</evidence>
<evidence type="ECO:0000256" key="2">
    <source>
        <dbReference type="ARBA" id="ARBA00023004"/>
    </source>
</evidence>
<reference evidence="4" key="2">
    <citation type="submission" date="2020-08" db="EMBL/GenBank/DDBJ databases">
        <title>Plant Genome Project.</title>
        <authorList>
            <person name="Zhang R.-G."/>
        </authorList>
    </citation>
    <scope>NUCLEOTIDE SEQUENCE</scope>
    <source>
        <strain evidence="4">Huo1</strain>
        <tissue evidence="4">Leaf</tissue>
    </source>
</reference>